<organism evidence="4 5">
    <name type="scientific">Nocardioides soli</name>
    <dbReference type="NCBI Taxonomy" id="1036020"/>
    <lineage>
        <taxon>Bacteria</taxon>
        <taxon>Bacillati</taxon>
        <taxon>Actinomycetota</taxon>
        <taxon>Actinomycetes</taxon>
        <taxon>Propionibacteriales</taxon>
        <taxon>Nocardioidaceae</taxon>
        <taxon>Nocardioides</taxon>
    </lineage>
</organism>
<proteinExistence type="predicted"/>
<evidence type="ECO:0000256" key="2">
    <source>
        <dbReference type="SAM" id="Phobius"/>
    </source>
</evidence>
<dbReference type="Gene3D" id="2.60.40.230">
    <property type="entry name" value="Neocarzinostatin-like"/>
    <property type="match status" value="1"/>
</dbReference>
<dbReference type="EMBL" id="JACHWR010000001">
    <property type="protein sequence ID" value="MBB3041589.1"/>
    <property type="molecule type" value="Genomic_DNA"/>
</dbReference>
<feature type="chain" id="PRO_5031103990" description="Htaa domain-containing protein" evidence="3">
    <location>
        <begin position="33"/>
        <end position="374"/>
    </location>
</feature>
<keyword evidence="2" id="KW-1133">Transmembrane helix</keyword>
<feature type="signal peptide" evidence="3">
    <location>
        <begin position="1"/>
        <end position="32"/>
    </location>
</feature>
<evidence type="ECO:0000313" key="5">
    <source>
        <dbReference type="Proteomes" id="UP000589626"/>
    </source>
</evidence>
<dbReference type="RefSeq" id="WP_183591472.1">
    <property type="nucleotide sequence ID" value="NZ_JACHWR010000001.1"/>
</dbReference>
<evidence type="ECO:0008006" key="6">
    <source>
        <dbReference type="Google" id="ProtNLM"/>
    </source>
</evidence>
<feature type="compositionally biased region" description="Low complexity" evidence="1">
    <location>
        <begin position="196"/>
        <end position="211"/>
    </location>
</feature>
<name>A0A7W4VTS0_9ACTN</name>
<feature type="compositionally biased region" description="Low complexity" evidence="1">
    <location>
        <begin position="224"/>
        <end position="240"/>
    </location>
</feature>
<keyword evidence="2" id="KW-0472">Membrane</keyword>
<keyword evidence="3" id="KW-0732">Signal</keyword>
<sequence length="374" mass="37311">MRHAVAARLIAATLIAGAVVAGTVLVATPAHAASRVTVANPEGQAKIDPTYATTLRVSGSGFQSVKGGHGGLYVFFGAVRPGWQPSKGGVTGQDYFYVPDDEAKANQGFQKYVAFPGSDTASSANGGTMTAAGSWSTQVVVPGATFQTYDRDGAVRTVDCRKLTCGVITIGAHGVKSPPNETFTPVTIGAVGGASGAATPTPTGTDGSTADPVETDAPSAPSTAPGEGANPKPGAAKPAALEVDRESAVAGNVLAFSATGLPPGAQVSAVFDDGASGAGPFLAGSDGSLAGIITLPADTGPGTHELRLYGVPEPPTVSFAVQASGTTTDSVEPRAAEEDTRAAWLFAGAAALVLLLAVLRLGVRTWKGKRRAAA</sequence>
<feature type="region of interest" description="Disordered" evidence="1">
    <location>
        <begin position="193"/>
        <end position="243"/>
    </location>
</feature>
<feature type="transmembrane region" description="Helical" evidence="2">
    <location>
        <begin position="342"/>
        <end position="363"/>
    </location>
</feature>
<keyword evidence="2" id="KW-0812">Transmembrane</keyword>
<evidence type="ECO:0000313" key="4">
    <source>
        <dbReference type="EMBL" id="MBB3041589.1"/>
    </source>
</evidence>
<evidence type="ECO:0000256" key="1">
    <source>
        <dbReference type="SAM" id="MobiDB-lite"/>
    </source>
</evidence>
<keyword evidence="5" id="KW-1185">Reference proteome</keyword>
<dbReference type="Proteomes" id="UP000589626">
    <property type="component" value="Unassembled WGS sequence"/>
</dbReference>
<accession>A0A7W4VTS0</accession>
<comment type="caution">
    <text evidence="4">The sequence shown here is derived from an EMBL/GenBank/DDBJ whole genome shotgun (WGS) entry which is preliminary data.</text>
</comment>
<gene>
    <name evidence="4" type="ORF">FHU40_001390</name>
</gene>
<protein>
    <recommendedName>
        <fullName evidence="6">Htaa domain-containing protein</fullName>
    </recommendedName>
</protein>
<dbReference type="AlphaFoldDB" id="A0A7W4VTS0"/>
<reference evidence="4 5" key="1">
    <citation type="submission" date="2020-08" db="EMBL/GenBank/DDBJ databases">
        <title>Sequencing the genomes of 1000 actinobacteria strains.</title>
        <authorList>
            <person name="Klenk H.-P."/>
        </authorList>
    </citation>
    <scope>NUCLEOTIDE SEQUENCE [LARGE SCALE GENOMIC DNA]</scope>
    <source>
        <strain evidence="4 5">DSM 105498</strain>
    </source>
</reference>
<evidence type="ECO:0000256" key="3">
    <source>
        <dbReference type="SAM" id="SignalP"/>
    </source>
</evidence>